<feature type="transmembrane region" description="Helical" evidence="9">
    <location>
        <begin position="182"/>
        <end position="200"/>
    </location>
</feature>
<dbReference type="InParanoid" id="D8S6Q7"/>
<reference evidence="11 12" key="1">
    <citation type="journal article" date="2011" name="Science">
        <title>The Selaginella genome identifies genetic changes associated with the evolution of vascular plants.</title>
        <authorList>
            <person name="Banks J.A."/>
            <person name="Nishiyama T."/>
            <person name="Hasebe M."/>
            <person name="Bowman J.L."/>
            <person name="Gribskov M."/>
            <person name="dePamphilis C."/>
            <person name="Albert V.A."/>
            <person name="Aono N."/>
            <person name="Aoyama T."/>
            <person name="Ambrose B.A."/>
            <person name="Ashton N.W."/>
            <person name="Axtell M.J."/>
            <person name="Barker E."/>
            <person name="Barker M.S."/>
            <person name="Bennetzen J.L."/>
            <person name="Bonawitz N.D."/>
            <person name="Chapple C."/>
            <person name="Cheng C."/>
            <person name="Correa L.G."/>
            <person name="Dacre M."/>
            <person name="DeBarry J."/>
            <person name="Dreyer I."/>
            <person name="Elias M."/>
            <person name="Engstrom E.M."/>
            <person name="Estelle M."/>
            <person name="Feng L."/>
            <person name="Finet C."/>
            <person name="Floyd S.K."/>
            <person name="Frommer W.B."/>
            <person name="Fujita T."/>
            <person name="Gramzow L."/>
            <person name="Gutensohn M."/>
            <person name="Harholt J."/>
            <person name="Hattori M."/>
            <person name="Heyl A."/>
            <person name="Hirai T."/>
            <person name="Hiwatashi Y."/>
            <person name="Ishikawa M."/>
            <person name="Iwata M."/>
            <person name="Karol K.G."/>
            <person name="Koehler B."/>
            <person name="Kolukisaoglu U."/>
            <person name="Kubo M."/>
            <person name="Kurata T."/>
            <person name="Lalonde S."/>
            <person name="Li K."/>
            <person name="Li Y."/>
            <person name="Litt A."/>
            <person name="Lyons E."/>
            <person name="Manning G."/>
            <person name="Maruyama T."/>
            <person name="Michael T.P."/>
            <person name="Mikami K."/>
            <person name="Miyazaki S."/>
            <person name="Morinaga S."/>
            <person name="Murata T."/>
            <person name="Mueller-Roeber B."/>
            <person name="Nelson D.R."/>
            <person name="Obara M."/>
            <person name="Oguri Y."/>
            <person name="Olmstead R.G."/>
            <person name="Onodera N."/>
            <person name="Petersen B.L."/>
            <person name="Pils B."/>
            <person name="Prigge M."/>
            <person name="Rensing S.A."/>
            <person name="Riano-Pachon D.M."/>
            <person name="Roberts A.W."/>
            <person name="Sato Y."/>
            <person name="Scheller H.V."/>
            <person name="Schulz B."/>
            <person name="Schulz C."/>
            <person name="Shakirov E.V."/>
            <person name="Shibagaki N."/>
            <person name="Shinohara N."/>
            <person name="Shippen D.E."/>
            <person name="Soerensen I."/>
            <person name="Sotooka R."/>
            <person name="Sugimoto N."/>
            <person name="Sugita M."/>
            <person name="Sumikawa N."/>
            <person name="Tanurdzic M."/>
            <person name="Theissen G."/>
            <person name="Ulvskov P."/>
            <person name="Wakazuki S."/>
            <person name="Weng J.K."/>
            <person name="Willats W.W."/>
            <person name="Wipf D."/>
            <person name="Wolf P.G."/>
            <person name="Yang L."/>
            <person name="Zimmer A.D."/>
            <person name="Zhu Q."/>
            <person name="Mitros T."/>
            <person name="Hellsten U."/>
            <person name="Loque D."/>
            <person name="Otillar R."/>
            <person name="Salamov A."/>
            <person name="Schmutz J."/>
            <person name="Shapiro H."/>
            <person name="Lindquist E."/>
            <person name="Lucas S."/>
            <person name="Rokhsar D."/>
            <person name="Grigoriev I.V."/>
        </authorList>
    </citation>
    <scope>NUCLEOTIDE SEQUENCE [LARGE SCALE GENOMIC DNA]</scope>
</reference>
<dbReference type="GO" id="GO:0015605">
    <property type="term" value="F:organophosphate ester transmembrane transporter activity"/>
    <property type="evidence" value="ECO:0007669"/>
    <property type="project" value="UniProtKB-ARBA"/>
</dbReference>
<keyword evidence="6" id="KW-0809">Transit peptide</keyword>
<keyword evidence="3" id="KW-0150">Chloroplast</keyword>
<keyword evidence="7 9" id="KW-1133">Transmembrane helix</keyword>
<keyword evidence="8 9" id="KW-0472">Membrane</keyword>
<dbReference type="Proteomes" id="UP000001514">
    <property type="component" value="Unassembled WGS sequence"/>
</dbReference>
<dbReference type="AlphaFoldDB" id="D8S6Q7"/>
<dbReference type="OrthoDB" id="6418713at2759"/>
<protein>
    <recommendedName>
        <fullName evidence="10">Sugar phosphate transporter domain-containing protein</fullName>
    </recommendedName>
</protein>
<dbReference type="OMA" id="MISCHLH"/>
<keyword evidence="5 9" id="KW-0812">Transmembrane</keyword>
<dbReference type="GO" id="GO:0031969">
    <property type="term" value="C:chloroplast membrane"/>
    <property type="evidence" value="ECO:0007669"/>
    <property type="project" value="UniProtKB-SubCell"/>
</dbReference>
<feature type="non-terminal residue" evidence="11">
    <location>
        <position position="1"/>
    </location>
</feature>
<evidence type="ECO:0000256" key="5">
    <source>
        <dbReference type="ARBA" id="ARBA00022692"/>
    </source>
</evidence>
<dbReference type="InterPro" id="IPR004696">
    <property type="entry name" value="Tpt_PEP_transl"/>
</dbReference>
<gene>
    <name evidence="11" type="ORF">SELMODRAFT_109858</name>
</gene>
<feature type="domain" description="Sugar phosphate transporter" evidence="10">
    <location>
        <begin position="9"/>
        <end position="295"/>
    </location>
</feature>
<dbReference type="InterPro" id="IPR050186">
    <property type="entry name" value="TPT_transporter"/>
</dbReference>
<evidence type="ECO:0000256" key="4">
    <source>
        <dbReference type="ARBA" id="ARBA00022640"/>
    </source>
</evidence>
<dbReference type="GO" id="GO:0015297">
    <property type="term" value="F:antiporter activity"/>
    <property type="evidence" value="ECO:0000318"/>
    <property type="project" value="GO_Central"/>
</dbReference>
<feature type="transmembrane region" description="Helical" evidence="9">
    <location>
        <begin position="258"/>
        <end position="274"/>
    </location>
</feature>
<keyword evidence="4" id="KW-0934">Plastid</keyword>
<dbReference type="SUPFAM" id="SSF103481">
    <property type="entry name" value="Multidrug resistance efflux transporter EmrE"/>
    <property type="match status" value="2"/>
</dbReference>
<dbReference type="EMBL" id="GL377604">
    <property type="protein sequence ID" value="EFJ19848.1"/>
    <property type="molecule type" value="Genomic_DNA"/>
</dbReference>
<dbReference type="GO" id="GO:0005794">
    <property type="term" value="C:Golgi apparatus"/>
    <property type="evidence" value="ECO:0000318"/>
    <property type="project" value="GO_Central"/>
</dbReference>
<dbReference type="HOGENOM" id="CLU_019048_0_3_1"/>
<feature type="transmembrane region" description="Helical" evidence="9">
    <location>
        <begin position="220"/>
        <end position="237"/>
    </location>
</feature>
<evidence type="ECO:0000256" key="1">
    <source>
        <dbReference type="ARBA" id="ARBA00004508"/>
    </source>
</evidence>
<evidence type="ECO:0000259" key="10">
    <source>
        <dbReference type="Pfam" id="PF03151"/>
    </source>
</evidence>
<dbReference type="InterPro" id="IPR004853">
    <property type="entry name" value="Sugar_P_trans_dom"/>
</dbReference>
<comment type="subcellular location">
    <subcellularLocation>
        <location evidence="1">Plastid</location>
        <location evidence="1">Chloroplast membrane</location>
        <topology evidence="1">Multi-pass membrane protein</topology>
    </subcellularLocation>
</comment>
<dbReference type="NCBIfam" id="TIGR00817">
    <property type="entry name" value="tpt"/>
    <property type="match status" value="1"/>
</dbReference>
<feature type="transmembrane region" description="Helical" evidence="9">
    <location>
        <begin position="125"/>
        <end position="143"/>
    </location>
</feature>
<feature type="transmembrane region" description="Helical" evidence="9">
    <location>
        <begin position="6"/>
        <end position="26"/>
    </location>
</feature>
<keyword evidence="2" id="KW-0813">Transport</keyword>
<evidence type="ECO:0000313" key="12">
    <source>
        <dbReference type="Proteomes" id="UP000001514"/>
    </source>
</evidence>
<dbReference type="GO" id="GO:0015718">
    <property type="term" value="P:monocarboxylic acid transport"/>
    <property type="evidence" value="ECO:0007669"/>
    <property type="project" value="UniProtKB-ARBA"/>
</dbReference>
<feature type="transmembrane region" description="Helical" evidence="9">
    <location>
        <begin position="38"/>
        <end position="59"/>
    </location>
</feature>
<evidence type="ECO:0000256" key="3">
    <source>
        <dbReference type="ARBA" id="ARBA00022528"/>
    </source>
</evidence>
<dbReference type="GO" id="GO:0046943">
    <property type="term" value="F:carboxylic acid transmembrane transporter activity"/>
    <property type="evidence" value="ECO:0007669"/>
    <property type="project" value="UniProtKB-ARBA"/>
</dbReference>
<dbReference type="eggNOG" id="KOG1441">
    <property type="taxonomic scope" value="Eukaryota"/>
</dbReference>
<dbReference type="KEGG" id="smo:SELMODRAFT_109858"/>
<dbReference type="InterPro" id="IPR037185">
    <property type="entry name" value="EmrE-like"/>
</dbReference>
<evidence type="ECO:0000256" key="7">
    <source>
        <dbReference type="ARBA" id="ARBA00022989"/>
    </source>
</evidence>
<sequence>LDQYPALTTGSLFLSWSLLNAVFNVLNKQVFHYFPYPCTMSVIHLAVGVTYCSVCWAFGMPKRVPLSKELMRLLLPVSFCHALGHIMTNISSSTVAVSFTHTVKALEPFFNASASQFLLGQSVPFALWLSLIPVVAGVSLASLTEVSFNWKGFLSAMTSNAAYTYRNIVSKEAMATIDSTNLYAYISLISLFMCIPPALLIEGPSLVKHGLATSVAKVGIRKFVADLIVVGVFYHLYNQVGNNTLERVAPLSHAVGNVLKRVVVIVFSILVFGNRITKQTAVGTTMAIGGVAFYSFAKAKLDEMKQRALLNQKH</sequence>
<dbReference type="PANTHER" id="PTHR11132">
    <property type="entry name" value="SOLUTE CARRIER FAMILY 35"/>
    <property type="match status" value="1"/>
</dbReference>
<proteinExistence type="predicted"/>
<feature type="transmembrane region" description="Helical" evidence="9">
    <location>
        <begin position="280"/>
        <end position="297"/>
    </location>
</feature>
<dbReference type="GO" id="GO:0055085">
    <property type="term" value="P:transmembrane transport"/>
    <property type="evidence" value="ECO:0000318"/>
    <property type="project" value="GO_Central"/>
</dbReference>
<evidence type="ECO:0000256" key="2">
    <source>
        <dbReference type="ARBA" id="ARBA00022448"/>
    </source>
</evidence>
<organism evidence="12">
    <name type="scientific">Selaginella moellendorffii</name>
    <name type="common">Spikemoss</name>
    <dbReference type="NCBI Taxonomy" id="88036"/>
    <lineage>
        <taxon>Eukaryota</taxon>
        <taxon>Viridiplantae</taxon>
        <taxon>Streptophyta</taxon>
        <taxon>Embryophyta</taxon>
        <taxon>Tracheophyta</taxon>
        <taxon>Lycopodiopsida</taxon>
        <taxon>Selaginellales</taxon>
        <taxon>Selaginellaceae</taxon>
        <taxon>Selaginella</taxon>
    </lineage>
</organism>
<keyword evidence="12" id="KW-1185">Reference proteome</keyword>
<dbReference type="Pfam" id="PF03151">
    <property type="entry name" value="TPT"/>
    <property type="match status" value="1"/>
</dbReference>
<accession>D8S6Q7</accession>
<evidence type="ECO:0000256" key="8">
    <source>
        <dbReference type="ARBA" id="ARBA00023136"/>
    </source>
</evidence>
<name>D8S6Q7_SELML</name>
<evidence type="ECO:0000313" key="11">
    <source>
        <dbReference type="EMBL" id="EFJ19848.1"/>
    </source>
</evidence>
<evidence type="ECO:0000256" key="6">
    <source>
        <dbReference type="ARBA" id="ARBA00022946"/>
    </source>
</evidence>
<evidence type="ECO:0000256" key="9">
    <source>
        <dbReference type="SAM" id="Phobius"/>
    </source>
</evidence>